<proteinExistence type="predicted"/>
<dbReference type="EMBL" id="CP022098">
    <property type="protein sequence ID" value="ATB37045.1"/>
    <property type="molecule type" value="Genomic_DNA"/>
</dbReference>
<dbReference type="AlphaFoldDB" id="A0A250IZ87"/>
<evidence type="ECO:0000313" key="1">
    <source>
        <dbReference type="EMBL" id="ATB37045.1"/>
    </source>
</evidence>
<dbReference type="Proteomes" id="UP000217257">
    <property type="component" value="Chromosome"/>
</dbReference>
<accession>A0A250IZ87</accession>
<name>A0A250IZ87_9BACT</name>
<sequence length="367" mass="39791">MPHKLALNILDVLKKANLPKHVGEPGAWYQRVILALSKVSQVNDLLDALADLEGMISAYITLELSRYQPTIKIANQQDRSATIQALASILFKAYRLVAAKARSMVLTGDQDLKTVAARITLKKESAGNKSALQFLEEVDGFVIISLMVANRSPTGQRLVQRLAAANATVSLRVVYKESPSSLLAFTAGGGAYCQAAPVQGNPFEDPALHARAKSIAKGAGGPSELGAPVWFEEEENRSAGMLEADSFKHQSVDVALGKILMGSISFTRDKVPFFTPPRIELLHELIHVLHNARGSNREAIRVLSNVEEDAWHNAEEYWTIAGGNISENAFNATIGAPDRYGHGGLVLRGLELSSPFAQYSIQQHAGF</sequence>
<gene>
    <name evidence="1" type="ORF">CYFUS_002466</name>
</gene>
<dbReference type="RefSeq" id="WP_095985415.1">
    <property type="nucleotide sequence ID" value="NZ_CP022098.1"/>
</dbReference>
<reference evidence="1 2" key="1">
    <citation type="submission" date="2017-06" db="EMBL/GenBank/DDBJ databases">
        <title>Sequencing and comparative analysis of myxobacterial genomes.</title>
        <authorList>
            <person name="Rupp O."/>
            <person name="Goesmann A."/>
            <person name="Sogaard-Andersen L."/>
        </authorList>
    </citation>
    <scope>NUCLEOTIDE SEQUENCE [LARGE SCALE GENOMIC DNA]</scope>
    <source>
        <strain evidence="1 2">DSM 52655</strain>
    </source>
</reference>
<organism evidence="1 2">
    <name type="scientific">Cystobacter fuscus</name>
    <dbReference type="NCBI Taxonomy" id="43"/>
    <lineage>
        <taxon>Bacteria</taxon>
        <taxon>Pseudomonadati</taxon>
        <taxon>Myxococcota</taxon>
        <taxon>Myxococcia</taxon>
        <taxon>Myxococcales</taxon>
        <taxon>Cystobacterineae</taxon>
        <taxon>Archangiaceae</taxon>
        <taxon>Cystobacter</taxon>
    </lineage>
</organism>
<protein>
    <submittedName>
        <fullName evidence="1">Uncharacterized protein</fullName>
    </submittedName>
</protein>
<dbReference type="KEGG" id="cfus:CYFUS_002466"/>
<evidence type="ECO:0000313" key="2">
    <source>
        <dbReference type="Proteomes" id="UP000217257"/>
    </source>
</evidence>